<comment type="caution">
    <text evidence="1">The sequence shown here is derived from an EMBL/GenBank/DDBJ whole genome shotgun (WGS) entry which is preliminary data.</text>
</comment>
<evidence type="ECO:0000313" key="2">
    <source>
        <dbReference type="Proteomes" id="UP000055024"/>
    </source>
</evidence>
<protein>
    <submittedName>
        <fullName evidence="1">Uncharacterized protein</fullName>
    </submittedName>
</protein>
<reference evidence="1 2" key="1">
    <citation type="submission" date="2015-01" db="EMBL/GenBank/DDBJ databases">
        <title>Evolution of Trichinella species and genotypes.</title>
        <authorList>
            <person name="Korhonen P.K."/>
            <person name="Edoardo P."/>
            <person name="Giuseppe L.R."/>
            <person name="Gasser R.B."/>
        </authorList>
    </citation>
    <scope>NUCLEOTIDE SEQUENCE [LARGE SCALE GENOMIC DNA]</scope>
    <source>
        <strain evidence="1">ISS1029</strain>
    </source>
</reference>
<gene>
    <name evidence="1" type="ORF">T11_6316</name>
</gene>
<dbReference type="AlphaFoldDB" id="A0A0V1H748"/>
<evidence type="ECO:0000313" key="1">
    <source>
        <dbReference type="EMBL" id="KRZ06074.1"/>
    </source>
</evidence>
<accession>A0A0V1H748</accession>
<dbReference type="EMBL" id="JYDP01000126">
    <property type="protein sequence ID" value="KRZ06074.1"/>
    <property type="molecule type" value="Genomic_DNA"/>
</dbReference>
<sequence>MTASVAANRLSTMIVVGRLACWLILSVASSVHVGIWPPVGRSVELRHAVNAKRGTGPASAEHWPTHRRI</sequence>
<dbReference type="Proteomes" id="UP000055024">
    <property type="component" value="Unassembled WGS sequence"/>
</dbReference>
<keyword evidence="2" id="KW-1185">Reference proteome</keyword>
<organism evidence="1 2">
    <name type="scientific">Trichinella zimbabwensis</name>
    <dbReference type="NCBI Taxonomy" id="268475"/>
    <lineage>
        <taxon>Eukaryota</taxon>
        <taxon>Metazoa</taxon>
        <taxon>Ecdysozoa</taxon>
        <taxon>Nematoda</taxon>
        <taxon>Enoplea</taxon>
        <taxon>Dorylaimia</taxon>
        <taxon>Trichinellida</taxon>
        <taxon>Trichinellidae</taxon>
        <taxon>Trichinella</taxon>
    </lineage>
</organism>
<name>A0A0V1H748_9BILA</name>
<proteinExistence type="predicted"/>